<dbReference type="AlphaFoldDB" id="A0A371NE94"/>
<comment type="caution">
    <text evidence="5">The sequence shown here is derived from an EMBL/GenBank/DDBJ whole genome shotgun (WGS) entry which is preliminary data.</text>
</comment>
<keyword evidence="2 4" id="KW-0378">Hydrolase</keyword>
<dbReference type="HAMAP" id="MF_00796">
    <property type="entry name" value="NTPase_1"/>
    <property type="match status" value="1"/>
</dbReference>
<evidence type="ECO:0000256" key="3">
    <source>
        <dbReference type="ARBA" id="ARBA00022840"/>
    </source>
</evidence>
<dbReference type="RefSeq" id="WP_115891998.1">
    <property type="nucleotide sequence ID" value="NZ_QREL01000001.1"/>
</dbReference>
<dbReference type="EMBL" id="QREL01000001">
    <property type="protein sequence ID" value="REE28300.1"/>
    <property type="molecule type" value="Genomic_DNA"/>
</dbReference>
<dbReference type="PANTHER" id="PTHR43146">
    <property type="entry name" value="CANCER-RELATED NUCLEOSIDE-TRIPHOSPHATASE"/>
    <property type="match status" value="1"/>
</dbReference>
<reference evidence="5 6" key="1">
    <citation type="submission" date="2018-07" db="EMBL/GenBank/DDBJ databases">
        <title>Genomic Encyclopedia of Type Strains, Phase IV (KMG-IV): sequencing the most valuable type-strain genomes for metagenomic binning, comparative biology and taxonomic classification.</title>
        <authorList>
            <person name="Goeker M."/>
        </authorList>
    </citation>
    <scope>NUCLEOTIDE SEQUENCE [LARGE SCALE GENOMIC DNA]</scope>
    <source>
        <strain evidence="5 6">DSM 7466</strain>
    </source>
</reference>
<dbReference type="Gene3D" id="3.40.50.300">
    <property type="entry name" value="P-loop containing nucleotide triphosphate hydrolases"/>
    <property type="match status" value="1"/>
</dbReference>
<feature type="binding site" evidence="4">
    <location>
        <begin position="98"/>
        <end position="105"/>
    </location>
    <ligand>
        <name>ATP</name>
        <dbReference type="ChEBI" id="CHEBI:30616"/>
    </ligand>
</feature>
<dbReference type="EC" id="3.6.1.15" evidence="4"/>
<evidence type="ECO:0000256" key="4">
    <source>
        <dbReference type="HAMAP-Rule" id="MF_00796"/>
    </source>
</evidence>
<dbReference type="CDD" id="cd19482">
    <property type="entry name" value="RecA-like_Thep1"/>
    <property type="match status" value="1"/>
</dbReference>
<dbReference type="PANTHER" id="PTHR43146:SF1">
    <property type="entry name" value="CANCER-RELATED NUCLEOSIDE-TRIPHOSPHATASE"/>
    <property type="match status" value="1"/>
</dbReference>
<evidence type="ECO:0000313" key="6">
    <source>
        <dbReference type="Proteomes" id="UP000256864"/>
    </source>
</evidence>
<keyword evidence="3 4" id="KW-0067">ATP-binding</keyword>
<dbReference type="Proteomes" id="UP000256864">
    <property type="component" value="Unassembled WGS sequence"/>
</dbReference>
<proteinExistence type="inferred from homology"/>
<comment type="similarity">
    <text evidence="4">Belongs to the THEP1 NTPase family.</text>
</comment>
<keyword evidence="1 4" id="KW-0547">Nucleotide-binding</keyword>
<dbReference type="SUPFAM" id="SSF52540">
    <property type="entry name" value="P-loop containing nucleoside triphosphate hydrolases"/>
    <property type="match status" value="1"/>
</dbReference>
<dbReference type="InterPro" id="IPR004948">
    <property type="entry name" value="Nuc-triphosphatase_THEP1"/>
</dbReference>
<dbReference type="NCBIfam" id="NF010248">
    <property type="entry name" value="PRK13695.1"/>
    <property type="match status" value="1"/>
</dbReference>
<organism evidence="5 6">
    <name type="scientific">Methanothermobacter defluvii</name>
    <dbReference type="NCBI Taxonomy" id="49339"/>
    <lineage>
        <taxon>Archaea</taxon>
        <taxon>Methanobacteriati</taxon>
        <taxon>Methanobacteriota</taxon>
        <taxon>Methanomada group</taxon>
        <taxon>Methanobacteria</taxon>
        <taxon>Methanobacteriales</taxon>
        <taxon>Methanobacteriaceae</taxon>
        <taxon>Methanothermobacter</taxon>
    </lineage>
</organism>
<name>A0A371NE94_9EURY</name>
<sequence length="174" mass="19363">MKILITGRPGSGKSTMVGRLRDYLEGMGLSVGGIITPEVRVGGSRWGFEVVDIASGRRGLLASVETEGPSIGRYGVNVGVMDELAVPAIRRAMLEDDCIIIDEIGPMELKSREFRRTVDEVLSSDVLLIAAVHRKTLQSIKKREDIRVFVVDPEKRDRVYQRIIDLLGDYYGMR</sequence>
<evidence type="ECO:0000313" key="5">
    <source>
        <dbReference type="EMBL" id="REE28300.1"/>
    </source>
</evidence>
<feature type="binding site" evidence="4">
    <location>
        <begin position="7"/>
        <end position="14"/>
    </location>
    <ligand>
        <name>ATP</name>
        <dbReference type="ChEBI" id="CHEBI:30616"/>
    </ligand>
</feature>
<comment type="catalytic activity">
    <reaction evidence="4">
        <text>a ribonucleoside 5'-triphosphate + H2O = a ribonucleoside 5'-diphosphate + phosphate + H(+)</text>
        <dbReference type="Rhea" id="RHEA:23680"/>
        <dbReference type="ChEBI" id="CHEBI:15377"/>
        <dbReference type="ChEBI" id="CHEBI:15378"/>
        <dbReference type="ChEBI" id="CHEBI:43474"/>
        <dbReference type="ChEBI" id="CHEBI:57930"/>
        <dbReference type="ChEBI" id="CHEBI:61557"/>
        <dbReference type="EC" id="3.6.1.15"/>
    </reaction>
</comment>
<comment type="function">
    <text evidence="4">Has nucleotide phosphatase activity towards ATP, GTP, CTP, TTP and UTP. May hydrolyze nucleoside diphosphates with lower efficiency.</text>
</comment>
<gene>
    <name evidence="5" type="ORF">C7452_0301</name>
</gene>
<evidence type="ECO:0000256" key="1">
    <source>
        <dbReference type="ARBA" id="ARBA00022741"/>
    </source>
</evidence>
<accession>A0A371NE94</accession>
<dbReference type="Pfam" id="PF03266">
    <property type="entry name" value="NTPase_1"/>
    <property type="match status" value="1"/>
</dbReference>
<dbReference type="GO" id="GO:0017111">
    <property type="term" value="F:ribonucleoside triphosphate phosphatase activity"/>
    <property type="evidence" value="ECO:0007669"/>
    <property type="project" value="UniProtKB-UniRule"/>
</dbReference>
<dbReference type="GeneID" id="82297517"/>
<evidence type="ECO:0000256" key="2">
    <source>
        <dbReference type="ARBA" id="ARBA00022801"/>
    </source>
</evidence>
<dbReference type="InterPro" id="IPR027417">
    <property type="entry name" value="P-loop_NTPase"/>
</dbReference>
<keyword evidence="6" id="KW-1185">Reference proteome</keyword>
<protein>
    <recommendedName>
        <fullName evidence="4">Nucleoside-triphosphatase C7452_0301</fullName>
        <shortName evidence="4">NTPase</shortName>
        <ecNumber evidence="4">3.6.1.15</ecNumber>
    </recommendedName>
    <alternativeName>
        <fullName evidence="4">Nucleoside triphosphate phosphohydrolase</fullName>
    </alternativeName>
</protein>
<dbReference type="GO" id="GO:0005524">
    <property type="term" value="F:ATP binding"/>
    <property type="evidence" value="ECO:0007669"/>
    <property type="project" value="UniProtKB-UniRule"/>
</dbReference>